<evidence type="ECO:0000313" key="3">
    <source>
        <dbReference type="Proteomes" id="UP000271937"/>
    </source>
</evidence>
<gene>
    <name evidence="2" type="ORF">EG849_14755</name>
</gene>
<evidence type="ECO:0000313" key="2">
    <source>
        <dbReference type="EMBL" id="RRJ88127.1"/>
    </source>
</evidence>
<feature type="non-terminal residue" evidence="2">
    <location>
        <position position="1676"/>
    </location>
</feature>
<keyword evidence="3" id="KW-1185">Reference proteome</keyword>
<accession>A0A3P3W0W9</accession>
<dbReference type="EMBL" id="RQVR01000027">
    <property type="protein sequence ID" value="RRJ88127.1"/>
    <property type="molecule type" value="Genomic_DNA"/>
</dbReference>
<organism evidence="2 3">
    <name type="scientific">Flavobacterium macacae</name>
    <dbReference type="NCBI Taxonomy" id="2488993"/>
    <lineage>
        <taxon>Bacteria</taxon>
        <taxon>Pseudomonadati</taxon>
        <taxon>Bacteroidota</taxon>
        <taxon>Flavobacteriia</taxon>
        <taxon>Flavobacteriales</taxon>
        <taxon>Flavobacteriaceae</taxon>
        <taxon>Flavobacterium</taxon>
    </lineage>
</organism>
<feature type="domain" description="Ig-like" evidence="1">
    <location>
        <begin position="1062"/>
        <end position="1137"/>
    </location>
</feature>
<reference evidence="2 3" key="1">
    <citation type="submission" date="2018-11" db="EMBL/GenBank/DDBJ databases">
        <title>Flavobacterium sp. nov., YIM 102600 draft genome.</title>
        <authorList>
            <person name="Li G."/>
            <person name="Jiang Y."/>
        </authorList>
    </citation>
    <scope>NUCLEOTIDE SEQUENCE [LARGE SCALE GENOMIC DNA]</scope>
    <source>
        <strain evidence="2 3">YIM 102600</strain>
    </source>
</reference>
<sequence>MKFNFTFPRMYNYKYVSVLLFLLFYQNIVEAQSNRVYANTISAQSNTLNPANAIDGNLNTTASVQASSGLALGAFAYSGFIELEYPTLLPANTTSFIKIQTDDNLLPALLGGSLGGLLSDVLGVVLVGNQEFTIQAKNGNSIVLQGDSQELGEFDSERLRIITDETGGFYIAITPSAPYNRIRLRNRLGSLLGFFNTKTLQVFDAFYVSSPDNCGYGAYTSFTTTGLNLDLLNLGAVGVTNPQNVLDSDPNSFSRLSLGVIAVAGGVQQTIYFEGLSKPTEEFNIRLKVDPSLIALGVANNIQIIASNGPSIVETGNINTLLNLDLLTLLQGNQIATIPFAPIAPVDRITIRYNSLLNVQLTQSLDLYDVVRVPKVPVLTTPTSQNTTICSGSSVTLTATTATENEIRYYTSATATTPLATVSSGTPYETAPITANTTLYVAAAKIGCSEESQRVAIPITVIKLPVAENITIPSALTACQGAITLNPTSTIAGAVFKYYTDQTKTTEITTGYTGDAGVTYVKNPTTGALTINGLNTVASPYSYFISLTLDGLCENDANTLKEVTVTVGNTLSVLVNPTLVGCGSVNLASAILNFDPSATYVFYNSASVAITPAQAANITASGNYFIQQQNLNSTCISDLVPVALTVNEQPTLTVANSALVTQIGNSVTLNAASSGTVTWFNSTGTPLGSNVAGPFSTAGTFTFTAVATLGTCAVSGTVIVTVVDPASCPPLTERNYADTQRWGSVITGTVSNPANAVDGNPQTFSTITTGLGLLGVGTTFQILEWNQTIPAGTPVTLKLGSEYSGLTLIGGYSVVGTKRNASGVPVDIGVLQSVSGSLLNLLPGQNNFEYTFVPANGTGPQAYDGVRIQVASLVSLAQNAKVYEAYYEVPVTQIACGPDAEDVLFGAVDLGIGALTTTVGVNNAFNAIDNSQASFATMFTGVGVLAAAELTVIFKTPSVVGDMVRVRVSQPANLLNLNALAGLTFQPLLNEANAGPAFTNSGLLNLEILGGGSEAILTFVPTQSFDRLRIRFGGVANVLDQLRINDVRRTANTQVENADINNAITACQGETITLQTTSVLCTTFVWYDAATGGNVVVTGNSFTIPSDLAQGVYTYYIQPIRFGCETMSRGTVTVTVTETAPIAAIASVQINGGTDTSFCSPTGTASLTAILNSTVTLTNPIYYWYNLTGSTQTLVSGETGATLNLTGLTPGTYTYFLGVSATEFCQTDIADRTQVTFTIQSASLLSDILIDDKTACLNSTAVLAPTSALSNPVFSYYLTNDTTQPIPNGTVSGVTYTLNADGTLSISGLLASGSPYTYFIAVTSDTTCLNSTGNLQAVTVTVGNPPAPTTGTVTQTFCQANNPTVADLQINEPNVVFYSLPVGGVPLDPTTTLTAGIYYAAQIDGACESDDRLVIFVLIGDPLTPTTLNFEQNFCSINNPTVANIQVNEPNVVFYTALLGGDLIAPTTPLTNGIYYAAIQDGLCESQNRLAITITVSNPATPTTDNTAQVFCAANNPTVSDLEVNEASVVYFNVATGGTPLTPTTPLTNGTYFVSQIDGAGCQSATRLAITVTITVVGTPTTNATTQNFCQGNNPTVADISVNETGVVFYDAQAGGNLIASTAPLTPRIYYVSLVNGVCESGTRLAITVTISNPSAPTTGNATQSFCQIDAPTVAD</sequence>
<feature type="domain" description="Ig-like" evidence="1">
    <location>
        <begin position="1499"/>
        <end position="1575"/>
    </location>
</feature>
<dbReference type="InterPro" id="IPR044023">
    <property type="entry name" value="Ig_7"/>
</dbReference>
<evidence type="ECO:0000259" key="1">
    <source>
        <dbReference type="Pfam" id="PF19081"/>
    </source>
</evidence>
<dbReference type="Proteomes" id="UP000271937">
    <property type="component" value="Unassembled WGS sequence"/>
</dbReference>
<feature type="domain" description="Ig-like" evidence="1">
    <location>
        <begin position="381"/>
        <end position="461"/>
    </location>
</feature>
<dbReference type="Pfam" id="PF19081">
    <property type="entry name" value="Ig_7"/>
    <property type="match status" value="4"/>
</dbReference>
<feature type="domain" description="Ig-like" evidence="1">
    <location>
        <begin position="1580"/>
        <end position="1652"/>
    </location>
</feature>
<name>A0A3P3W0W9_9FLAO</name>
<proteinExistence type="predicted"/>
<protein>
    <recommendedName>
        <fullName evidence="1">Ig-like domain-containing protein</fullName>
    </recommendedName>
</protein>
<comment type="caution">
    <text evidence="2">The sequence shown here is derived from an EMBL/GenBank/DDBJ whole genome shotgun (WGS) entry which is preliminary data.</text>
</comment>